<keyword evidence="5" id="KW-0238">DNA-binding</keyword>
<dbReference type="InterPro" id="IPR007861">
    <property type="entry name" value="DNA_mismatch_repair_MutS_clamp"/>
</dbReference>
<dbReference type="EMBL" id="CAJVPL010002472">
    <property type="protein sequence ID" value="CAG8611279.1"/>
    <property type="molecule type" value="Genomic_DNA"/>
</dbReference>
<evidence type="ECO:0000256" key="6">
    <source>
        <dbReference type="ARBA" id="ARBA00023254"/>
    </source>
</evidence>
<dbReference type="SUPFAM" id="SSF52540">
    <property type="entry name" value="P-loop containing nucleoside triphosphate hydrolases"/>
    <property type="match status" value="1"/>
</dbReference>
<dbReference type="PANTHER" id="PTHR11361">
    <property type="entry name" value="DNA MISMATCH REPAIR PROTEIN MUTS FAMILY MEMBER"/>
    <property type="match status" value="1"/>
</dbReference>
<feature type="compositionally biased region" description="Low complexity" evidence="8">
    <location>
        <begin position="17"/>
        <end position="36"/>
    </location>
</feature>
<dbReference type="InterPro" id="IPR027417">
    <property type="entry name" value="P-loop_NTPase"/>
</dbReference>
<feature type="compositionally biased region" description="Polar residues" evidence="8">
    <location>
        <begin position="39"/>
        <end position="79"/>
    </location>
</feature>
<dbReference type="InterPro" id="IPR045076">
    <property type="entry name" value="MutS"/>
</dbReference>
<dbReference type="GO" id="GO:0030983">
    <property type="term" value="F:mismatched DNA binding"/>
    <property type="evidence" value="ECO:0007669"/>
    <property type="project" value="InterPro"/>
</dbReference>
<dbReference type="InterPro" id="IPR036678">
    <property type="entry name" value="MutS_con_dom_sf"/>
</dbReference>
<dbReference type="InterPro" id="IPR036187">
    <property type="entry name" value="DNA_mismatch_repair_MutS_sf"/>
</dbReference>
<feature type="compositionally biased region" description="Polar residues" evidence="8">
    <location>
        <begin position="1"/>
        <end position="16"/>
    </location>
</feature>
<evidence type="ECO:0000256" key="7">
    <source>
        <dbReference type="ARBA" id="ARBA00073774"/>
    </source>
</evidence>
<evidence type="ECO:0000313" key="10">
    <source>
        <dbReference type="EMBL" id="CAG8611279.1"/>
    </source>
</evidence>
<comment type="similarity">
    <text evidence="1">Belongs to the DNA mismatch repair MutS family.</text>
</comment>
<keyword evidence="6" id="KW-0469">Meiosis</keyword>
<dbReference type="FunFam" id="3.40.50.300:FF:000870">
    <property type="entry name" value="MutS protein homolog 4"/>
    <property type="match status" value="1"/>
</dbReference>
<dbReference type="PIRSF" id="PIRSF005813">
    <property type="entry name" value="MSH2"/>
    <property type="match status" value="1"/>
</dbReference>
<dbReference type="OrthoDB" id="276261at2759"/>
<evidence type="ECO:0000256" key="1">
    <source>
        <dbReference type="ARBA" id="ARBA00006271"/>
    </source>
</evidence>
<dbReference type="Proteomes" id="UP000789831">
    <property type="component" value="Unassembled WGS sequence"/>
</dbReference>
<dbReference type="Gene3D" id="3.40.50.300">
    <property type="entry name" value="P-loop containing nucleotide triphosphate hydrolases"/>
    <property type="match status" value="1"/>
</dbReference>
<dbReference type="SMART" id="SM00533">
    <property type="entry name" value="MUTSd"/>
    <property type="match status" value="1"/>
</dbReference>
<dbReference type="Pfam" id="PF00488">
    <property type="entry name" value="MutS_V"/>
    <property type="match status" value="1"/>
</dbReference>
<dbReference type="FunFam" id="3.30.420.110:FF:000003">
    <property type="entry name" value="mutS protein homolog 4"/>
    <property type="match status" value="1"/>
</dbReference>
<dbReference type="InterPro" id="IPR011184">
    <property type="entry name" value="DNA_mismatch_repair_Msh2"/>
</dbReference>
<dbReference type="Pfam" id="PF05190">
    <property type="entry name" value="MutS_IV"/>
    <property type="match status" value="1"/>
</dbReference>
<dbReference type="GO" id="GO:0007131">
    <property type="term" value="P:reciprocal meiotic recombination"/>
    <property type="evidence" value="ECO:0007669"/>
    <property type="project" value="TreeGrafter"/>
</dbReference>
<comment type="caution">
    <text evidence="10">The sequence shown here is derived from an EMBL/GenBank/DDBJ whole genome shotgun (WGS) entry which is preliminary data.</text>
</comment>
<evidence type="ECO:0000256" key="4">
    <source>
        <dbReference type="ARBA" id="ARBA00022840"/>
    </source>
</evidence>
<evidence type="ECO:0000259" key="9">
    <source>
        <dbReference type="PROSITE" id="PS00486"/>
    </source>
</evidence>
<dbReference type="PROSITE" id="PS00486">
    <property type="entry name" value="DNA_MISMATCH_REPAIR_2"/>
    <property type="match status" value="1"/>
</dbReference>
<dbReference type="Gene3D" id="1.10.1420.10">
    <property type="match status" value="2"/>
</dbReference>
<dbReference type="InterPro" id="IPR000432">
    <property type="entry name" value="DNA_mismatch_repair_MutS_C"/>
</dbReference>
<evidence type="ECO:0000313" key="11">
    <source>
        <dbReference type="Proteomes" id="UP000789831"/>
    </source>
</evidence>
<feature type="region of interest" description="Disordered" evidence="8">
    <location>
        <begin position="1"/>
        <end position="98"/>
    </location>
</feature>
<organism evidence="10 11">
    <name type="scientific">Ambispora gerdemannii</name>
    <dbReference type="NCBI Taxonomy" id="144530"/>
    <lineage>
        <taxon>Eukaryota</taxon>
        <taxon>Fungi</taxon>
        <taxon>Fungi incertae sedis</taxon>
        <taxon>Mucoromycota</taxon>
        <taxon>Glomeromycotina</taxon>
        <taxon>Glomeromycetes</taxon>
        <taxon>Archaeosporales</taxon>
        <taxon>Ambisporaceae</taxon>
        <taxon>Ambispora</taxon>
    </lineage>
</organism>
<keyword evidence="4" id="KW-0067">ATP-binding</keyword>
<evidence type="ECO:0000256" key="8">
    <source>
        <dbReference type="SAM" id="MobiDB-lite"/>
    </source>
</evidence>
<dbReference type="GO" id="GO:0140664">
    <property type="term" value="F:ATP-dependent DNA damage sensor activity"/>
    <property type="evidence" value="ECO:0007669"/>
    <property type="project" value="InterPro"/>
</dbReference>
<dbReference type="SMART" id="SM00534">
    <property type="entry name" value="MUTSac"/>
    <property type="match status" value="1"/>
</dbReference>
<dbReference type="InterPro" id="IPR007860">
    <property type="entry name" value="DNA_mmatch_repair_MutS_con_dom"/>
</dbReference>
<keyword evidence="11" id="KW-1185">Reference proteome</keyword>
<dbReference type="GO" id="GO:0005634">
    <property type="term" value="C:nucleus"/>
    <property type="evidence" value="ECO:0007669"/>
    <property type="project" value="TreeGrafter"/>
</dbReference>
<dbReference type="InterPro" id="IPR007696">
    <property type="entry name" value="DNA_mismatch_repair_MutS_core"/>
</dbReference>
<evidence type="ECO:0000256" key="3">
    <source>
        <dbReference type="ARBA" id="ARBA00022741"/>
    </source>
</evidence>
<dbReference type="Gene3D" id="3.30.420.110">
    <property type="entry name" value="MutS, connector domain"/>
    <property type="match status" value="1"/>
</dbReference>
<protein>
    <recommendedName>
        <fullName evidence="2 7">DNA mismatch repair protein MSH3</fullName>
    </recommendedName>
    <alternativeName>
        <fullName evidence="2 7">DNA mismatch repair protein MSH3</fullName>
    </alternativeName>
</protein>
<dbReference type="Pfam" id="PF05188">
    <property type="entry name" value="MutS_II"/>
    <property type="match status" value="1"/>
</dbReference>
<name>A0A9N9GLX2_9GLOM</name>
<evidence type="ECO:0000256" key="2">
    <source>
        <dbReference type="ARBA" id="ARBA00022151"/>
    </source>
</evidence>
<dbReference type="PANTHER" id="PTHR11361:SF21">
    <property type="entry name" value="MUTS PROTEIN HOMOLOG 4"/>
    <property type="match status" value="1"/>
</dbReference>
<dbReference type="Pfam" id="PF05192">
    <property type="entry name" value="MutS_III"/>
    <property type="match status" value="1"/>
</dbReference>
<gene>
    <name evidence="10" type="ORF">AGERDE_LOCUS9603</name>
</gene>
<dbReference type="SUPFAM" id="SSF53150">
    <property type="entry name" value="DNA repair protein MutS, domain II"/>
    <property type="match status" value="1"/>
</dbReference>
<dbReference type="FunFam" id="1.10.1420.10:FF:000013">
    <property type="entry name" value="mutS protein homolog 4"/>
    <property type="match status" value="1"/>
</dbReference>
<dbReference type="GO" id="GO:0006298">
    <property type="term" value="P:mismatch repair"/>
    <property type="evidence" value="ECO:0007669"/>
    <property type="project" value="InterPro"/>
</dbReference>
<reference evidence="10" key="1">
    <citation type="submission" date="2021-06" db="EMBL/GenBank/DDBJ databases">
        <authorList>
            <person name="Kallberg Y."/>
            <person name="Tangrot J."/>
            <person name="Rosling A."/>
        </authorList>
    </citation>
    <scope>NUCLEOTIDE SEQUENCE</scope>
    <source>
        <strain evidence="10">MT106</strain>
    </source>
</reference>
<proteinExistence type="inferred from homology"/>
<dbReference type="AlphaFoldDB" id="A0A9N9GLX2"/>
<evidence type="ECO:0000256" key="5">
    <source>
        <dbReference type="ARBA" id="ARBA00023125"/>
    </source>
</evidence>
<dbReference type="SUPFAM" id="SSF48334">
    <property type="entry name" value="DNA repair protein MutS, domain III"/>
    <property type="match status" value="1"/>
</dbReference>
<feature type="domain" description="DNA mismatch repair proteins mutS family" evidence="9">
    <location>
        <begin position="708"/>
        <end position="724"/>
    </location>
</feature>
<dbReference type="GO" id="GO:0005524">
    <property type="term" value="F:ATP binding"/>
    <property type="evidence" value="ECO:0007669"/>
    <property type="project" value="UniProtKB-KW"/>
</dbReference>
<accession>A0A9N9GLX2</accession>
<keyword evidence="3" id="KW-0547">Nucleotide-binding</keyword>
<sequence length="868" mass="97320">MSSSTGTPTRNQQSIASTSSSLYSTSYSLSKETSLTPHRPTTATSNNDFSINNRPATSSSTIKRQGTNTSEVSTTSDQTIHSKRGRPQTSVSTRDGGGGGIGENSFIVAVIEGRGVASEVGMCFIDLKTSECILSQISDSQTYVKTLHKMNLYEPAEILLSTTAFEPAKSKLCKIFEENMQSAIVTPIGRKYFNDVVGMNYIKQYGIEEDSAVLILGLMSKFYCLAAAAAVLKYIESTQNIFFTDHSIQFKYQGCEGTMMIDCASARNLELITNITNPRSKHSLYGVLNYTRTPMGGRIFLRFPRLLRTNILQPLTDVAIINTRLDSLEELIENEEKFFSIQSALRPFQDIDCLITALIQVPRKPTIKHAEQSINNVIMLKHTLKLIGKLRESLAGCENSLLVAIYRLLSDPRLESFEEIIDQVINEDATYQKGALGLRNQRCYAVKAGFNGLLDVARQTYKETINDIYELVNGYTEQYKVPLKIQFNPATGFHLSTSIGNLQDRTLPLVFINVSKKRKTLTFTTLELMKKNTKINDSLTEVYLMSDKTIEDLISEIRKSIGVLYKASESIAMLDMLISFAHMCTISNYVRPEFTDTLVIKAGRHPMREALYIEEFVPNDTYASSANNFQLITGPNMSGKSTYLRQIALISIMSQIGSFVPAEYTSFRIVDQLFTRICNDDDMESNASTFMMEMRETGYILQNLTDDSLVIVDELGRGTSTHDGLGITHAVCEEFIKTKAFVFFATHFHELTRSLTVFPNVVNLHLEVEIGAQVVMKIATGLKFGQIVGLPEDIISRASEVSHKLKDMIDASKEKSSSNKIRQRRKAMFQLTQHLLQIKRSSNLDKDGLLGYLQMVQQEFVMRMEELM</sequence>